<evidence type="ECO:0000256" key="1">
    <source>
        <dbReference type="ARBA" id="ARBA00010337"/>
    </source>
</evidence>
<evidence type="ECO:0000259" key="6">
    <source>
        <dbReference type="Pfam" id="PF04130"/>
    </source>
</evidence>
<dbReference type="AlphaFoldDB" id="A0A6A6GBP2"/>
<dbReference type="GO" id="GO:0000930">
    <property type="term" value="C:gamma-tubulin complex"/>
    <property type="evidence" value="ECO:0007669"/>
    <property type="project" value="TreeGrafter"/>
</dbReference>
<dbReference type="GO" id="GO:0005816">
    <property type="term" value="C:spindle pole body"/>
    <property type="evidence" value="ECO:0007669"/>
    <property type="project" value="UniProtKB-ARBA"/>
</dbReference>
<dbReference type="GO" id="GO:0000922">
    <property type="term" value="C:spindle pole"/>
    <property type="evidence" value="ECO:0007669"/>
    <property type="project" value="InterPro"/>
</dbReference>
<name>A0A6A6GBP2_9PEZI</name>
<dbReference type="GO" id="GO:0043015">
    <property type="term" value="F:gamma-tubulin binding"/>
    <property type="evidence" value="ECO:0007669"/>
    <property type="project" value="InterPro"/>
</dbReference>
<dbReference type="PANTHER" id="PTHR19302">
    <property type="entry name" value="GAMMA TUBULIN COMPLEX PROTEIN"/>
    <property type="match status" value="1"/>
</dbReference>
<evidence type="ECO:0000256" key="5">
    <source>
        <dbReference type="RuleBase" id="RU363050"/>
    </source>
</evidence>
<dbReference type="Proteomes" id="UP000799538">
    <property type="component" value="Unassembled WGS sequence"/>
</dbReference>
<keyword evidence="4 5" id="KW-0206">Cytoskeleton</keyword>
<keyword evidence="3 5" id="KW-0493">Microtubule</keyword>
<proteinExistence type="inferred from homology"/>
<evidence type="ECO:0000256" key="4">
    <source>
        <dbReference type="ARBA" id="ARBA00023212"/>
    </source>
</evidence>
<gene>
    <name evidence="7" type="ORF">BDZ85DRAFT_281842</name>
</gene>
<evidence type="ECO:0000256" key="2">
    <source>
        <dbReference type="ARBA" id="ARBA00022490"/>
    </source>
</evidence>
<sequence length="939" mass="103159">MHAGTFQSPFSFEDFSLPKLAQEKVHTHDASLSAAVTDAEKDSDIIRFHPNASESLEAIPEVVYNGSLPLIDFTPELDFFGDLDEISPGPWTFALDLFASSDRELGRYIIDSDQDVNSDESHDSSDEAAPSPEWLPFTVAFRSDGLVDIDRLISSLLLLGYGLSSQLFVVSSDRHSFTIHRDGPFRCNDIGHHDLVKLIASFQETGEQALRIRLFAEQVTSSASTESAAKTALATTMNSMLEILYARSCGDLAQKRTVHALRKSFEGVTDLFSILGQIINAVSAGTDDCTIMEHLTAVLSRNDDLILAYPHFCQIMSSRAGRSITESILNACGLLRSEVPYTDRSDHELSDLAAALSLHDAPSASPDVLCERLRKVAPAADLDMLLDVLRAREILARSDDAIGAFSPVLATDDLGSGKVFVNPDAILARAQQYEAEVMAAIRASSTTSGDQLEQSCGQYDNVLNSDVRTSSAGSQFAHLAIAMTTVPDTTPDKDRELEQALITDLGNDTNDLSSRGQAPSEFCILSPYQPFIRVQHRLVNGQVLRRLLGPGQLMEHFDAHHQFHLLGNGVFVARLQMTLFEPKGSLPSARAFIEGKFTSGSDGTKQHWPPGSSDLWNALAELFSETYNSTMSTAQHDSPTVRGIPGNLNIAVRHVDTPRTAEIMNPLSTHALDFLQLRYNSPALLSDVFDAASSEQYDDIFRWLLVLLRQSYVSTRLSSLLLSRQADLRGLPGRVARRFAYLGQAIVAPLCAHAFSVAVATPWSDFMSAMETLQDDLEDENEEGVYGAIVNTGISGLKTLHNEALRRIKSRLFLDVNQEHIETAVRTLFTLLLRGSACILRLSQSATDAQAYNDTQEEVSEVLRLEHEVRESVKELRRALQTHSINFKEADDVAVDGDLWAKFGMLPPENDEAEIIGNLVAFLSLDPTTGKAKETWDSP</sequence>
<dbReference type="OrthoDB" id="775571at2759"/>
<dbReference type="EMBL" id="ML992507">
    <property type="protein sequence ID" value="KAF2222790.1"/>
    <property type="molecule type" value="Genomic_DNA"/>
</dbReference>
<comment type="subcellular location">
    <subcellularLocation>
        <location evidence="5">Cytoplasm</location>
        <location evidence="5">Cytoskeleton</location>
        <location evidence="5">Microtubule organizing center</location>
    </subcellularLocation>
</comment>
<dbReference type="GO" id="GO:0007020">
    <property type="term" value="P:microtubule nucleation"/>
    <property type="evidence" value="ECO:0007669"/>
    <property type="project" value="InterPro"/>
</dbReference>
<dbReference type="GO" id="GO:0031122">
    <property type="term" value="P:cytoplasmic microtubule organization"/>
    <property type="evidence" value="ECO:0007669"/>
    <property type="project" value="TreeGrafter"/>
</dbReference>
<protein>
    <recommendedName>
        <fullName evidence="5">Spindle pole body component</fullName>
    </recommendedName>
</protein>
<organism evidence="7 8">
    <name type="scientific">Elsinoe ampelina</name>
    <dbReference type="NCBI Taxonomy" id="302913"/>
    <lineage>
        <taxon>Eukaryota</taxon>
        <taxon>Fungi</taxon>
        <taxon>Dikarya</taxon>
        <taxon>Ascomycota</taxon>
        <taxon>Pezizomycotina</taxon>
        <taxon>Dothideomycetes</taxon>
        <taxon>Dothideomycetidae</taxon>
        <taxon>Myriangiales</taxon>
        <taxon>Elsinoaceae</taxon>
        <taxon>Elsinoe</taxon>
    </lineage>
</organism>
<evidence type="ECO:0000313" key="7">
    <source>
        <dbReference type="EMBL" id="KAF2222790.1"/>
    </source>
</evidence>
<feature type="domain" description="Gamma tubulin complex component C-terminal" evidence="6">
    <location>
        <begin position="553"/>
        <end position="883"/>
    </location>
</feature>
<dbReference type="GO" id="GO:0051321">
    <property type="term" value="P:meiotic cell cycle"/>
    <property type="evidence" value="ECO:0007669"/>
    <property type="project" value="TreeGrafter"/>
</dbReference>
<dbReference type="InterPro" id="IPR042241">
    <property type="entry name" value="GCP_C_sf"/>
</dbReference>
<dbReference type="Gene3D" id="1.20.120.1900">
    <property type="entry name" value="Gamma-tubulin complex, C-terminal domain"/>
    <property type="match status" value="1"/>
</dbReference>
<dbReference type="GO" id="GO:0000278">
    <property type="term" value="P:mitotic cell cycle"/>
    <property type="evidence" value="ECO:0007669"/>
    <property type="project" value="TreeGrafter"/>
</dbReference>
<dbReference type="Pfam" id="PF04130">
    <property type="entry name" value="GCP_C_terminal"/>
    <property type="match status" value="1"/>
</dbReference>
<dbReference type="InterPro" id="IPR007259">
    <property type="entry name" value="GCP"/>
</dbReference>
<dbReference type="PANTHER" id="PTHR19302:SF70">
    <property type="entry name" value="GAMMA-TUBULIN COMPLEX COMPONENT 6"/>
    <property type="match status" value="1"/>
</dbReference>
<accession>A0A6A6GBP2</accession>
<dbReference type="InterPro" id="IPR040457">
    <property type="entry name" value="GCP_C"/>
</dbReference>
<keyword evidence="8" id="KW-1185">Reference proteome</keyword>
<dbReference type="GO" id="GO:0051225">
    <property type="term" value="P:spindle assembly"/>
    <property type="evidence" value="ECO:0007669"/>
    <property type="project" value="TreeGrafter"/>
</dbReference>
<evidence type="ECO:0000313" key="8">
    <source>
        <dbReference type="Proteomes" id="UP000799538"/>
    </source>
</evidence>
<dbReference type="GO" id="GO:0051011">
    <property type="term" value="F:microtubule minus-end binding"/>
    <property type="evidence" value="ECO:0007669"/>
    <property type="project" value="TreeGrafter"/>
</dbReference>
<evidence type="ECO:0000256" key="3">
    <source>
        <dbReference type="ARBA" id="ARBA00022701"/>
    </source>
</evidence>
<keyword evidence="2 5" id="KW-0963">Cytoplasm</keyword>
<dbReference type="GO" id="GO:0005874">
    <property type="term" value="C:microtubule"/>
    <property type="evidence" value="ECO:0007669"/>
    <property type="project" value="UniProtKB-KW"/>
</dbReference>
<reference evidence="8" key="1">
    <citation type="journal article" date="2020" name="Stud. Mycol.">
        <title>101 Dothideomycetes genomes: A test case for predicting lifestyles and emergence of pathogens.</title>
        <authorList>
            <person name="Haridas S."/>
            <person name="Albert R."/>
            <person name="Binder M."/>
            <person name="Bloem J."/>
            <person name="LaButti K."/>
            <person name="Salamov A."/>
            <person name="Andreopoulos B."/>
            <person name="Baker S."/>
            <person name="Barry K."/>
            <person name="Bills G."/>
            <person name="Bluhm B."/>
            <person name="Cannon C."/>
            <person name="Castanera R."/>
            <person name="Culley D."/>
            <person name="Daum C."/>
            <person name="Ezra D."/>
            <person name="Gonzalez J."/>
            <person name="Henrissat B."/>
            <person name="Kuo A."/>
            <person name="Liang C."/>
            <person name="Lipzen A."/>
            <person name="Lutzoni F."/>
            <person name="Magnuson J."/>
            <person name="Mondo S."/>
            <person name="Nolan M."/>
            <person name="Ohm R."/>
            <person name="Pangilinan J."/>
            <person name="Park H.-J."/>
            <person name="Ramirez L."/>
            <person name="Alfaro M."/>
            <person name="Sun H."/>
            <person name="Tritt A."/>
            <person name="Yoshinaga Y."/>
            <person name="Zwiers L.-H."/>
            <person name="Turgeon B."/>
            <person name="Goodwin S."/>
            <person name="Spatafora J."/>
            <person name="Crous P."/>
            <person name="Grigoriev I."/>
        </authorList>
    </citation>
    <scope>NUCLEOTIDE SEQUENCE [LARGE SCALE GENOMIC DNA]</scope>
    <source>
        <strain evidence="8">CECT 20119</strain>
    </source>
</reference>
<comment type="similarity">
    <text evidence="1 5">Belongs to the TUBGCP family.</text>
</comment>